<organism evidence="2 3">
    <name type="scientific">Crucibulum laeve</name>
    <dbReference type="NCBI Taxonomy" id="68775"/>
    <lineage>
        <taxon>Eukaryota</taxon>
        <taxon>Fungi</taxon>
        <taxon>Dikarya</taxon>
        <taxon>Basidiomycota</taxon>
        <taxon>Agaricomycotina</taxon>
        <taxon>Agaricomycetes</taxon>
        <taxon>Agaricomycetidae</taxon>
        <taxon>Agaricales</taxon>
        <taxon>Agaricineae</taxon>
        <taxon>Nidulariaceae</taxon>
        <taxon>Crucibulum</taxon>
    </lineage>
</organism>
<evidence type="ECO:0000259" key="1">
    <source>
        <dbReference type="Pfam" id="PF20236"/>
    </source>
</evidence>
<dbReference type="Proteomes" id="UP000308652">
    <property type="component" value="Unassembled WGS sequence"/>
</dbReference>
<name>A0A5C3LP15_9AGAR</name>
<gene>
    <name evidence="2" type="ORF">BDQ12DRAFT_689008</name>
</gene>
<proteinExistence type="predicted"/>
<dbReference type="EMBL" id="ML213627">
    <property type="protein sequence ID" value="TFK34889.1"/>
    <property type="molecule type" value="Genomic_DNA"/>
</dbReference>
<feature type="domain" description="DUF6593" evidence="1">
    <location>
        <begin position="26"/>
        <end position="175"/>
    </location>
</feature>
<reference evidence="2 3" key="1">
    <citation type="journal article" date="2019" name="Nat. Ecol. Evol.">
        <title>Megaphylogeny resolves global patterns of mushroom evolution.</title>
        <authorList>
            <person name="Varga T."/>
            <person name="Krizsan K."/>
            <person name="Foldi C."/>
            <person name="Dima B."/>
            <person name="Sanchez-Garcia M."/>
            <person name="Sanchez-Ramirez S."/>
            <person name="Szollosi G.J."/>
            <person name="Szarkandi J.G."/>
            <person name="Papp V."/>
            <person name="Albert L."/>
            <person name="Andreopoulos W."/>
            <person name="Angelini C."/>
            <person name="Antonin V."/>
            <person name="Barry K.W."/>
            <person name="Bougher N.L."/>
            <person name="Buchanan P."/>
            <person name="Buyck B."/>
            <person name="Bense V."/>
            <person name="Catcheside P."/>
            <person name="Chovatia M."/>
            <person name="Cooper J."/>
            <person name="Damon W."/>
            <person name="Desjardin D."/>
            <person name="Finy P."/>
            <person name="Geml J."/>
            <person name="Haridas S."/>
            <person name="Hughes K."/>
            <person name="Justo A."/>
            <person name="Karasinski D."/>
            <person name="Kautmanova I."/>
            <person name="Kiss B."/>
            <person name="Kocsube S."/>
            <person name="Kotiranta H."/>
            <person name="LaButti K.M."/>
            <person name="Lechner B.E."/>
            <person name="Liimatainen K."/>
            <person name="Lipzen A."/>
            <person name="Lukacs Z."/>
            <person name="Mihaltcheva S."/>
            <person name="Morgado L.N."/>
            <person name="Niskanen T."/>
            <person name="Noordeloos M.E."/>
            <person name="Ohm R.A."/>
            <person name="Ortiz-Santana B."/>
            <person name="Ovrebo C."/>
            <person name="Racz N."/>
            <person name="Riley R."/>
            <person name="Savchenko A."/>
            <person name="Shiryaev A."/>
            <person name="Soop K."/>
            <person name="Spirin V."/>
            <person name="Szebenyi C."/>
            <person name="Tomsovsky M."/>
            <person name="Tulloss R.E."/>
            <person name="Uehling J."/>
            <person name="Grigoriev I.V."/>
            <person name="Vagvolgyi C."/>
            <person name="Papp T."/>
            <person name="Martin F.M."/>
            <person name="Miettinen O."/>
            <person name="Hibbett D.S."/>
            <person name="Nagy L.G."/>
        </authorList>
    </citation>
    <scope>NUCLEOTIDE SEQUENCE [LARGE SCALE GENOMIC DNA]</scope>
    <source>
        <strain evidence="2 3">CBS 166.37</strain>
    </source>
</reference>
<dbReference type="InterPro" id="IPR046528">
    <property type="entry name" value="DUF6593"/>
</dbReference>
<dbReference type="AlphaFoldDB" id="A0A5C3LP15"/>
<keyword evidence="3" id="KW-1185">Reference proteome</keyword>
<dbReference type="OrthoDB" id="3256331at2759"/>
<evidence type="ECO:0000313" key="2">
    <source>
        <dbReference type="EMBL" id="TFK34889.1"/>
    </source>
</evidence>
<accession>A0A5C3LP15</accession>
<sequence>MDSQITLVNSASESVDLVFEKPSISSLHNTVYLNSRPLYTITTRARDGAQTKVFDVSTTHLAITIDRSVFFSDKITFADRNDGKAIKVNDWMKETKIPKQHPIHVMETPYGKFTWKVDVVHRHALYSEADPENPIAYMKPATSSSPMALHLESGTESFREEILGSFLLVEQRMRMKEKESTIGYGVAMEASRPFSLG</sequence>
<evidence type="ECO:0000313" key="3">
    <source>
        <dbReference type="Proteomes" id="UP000308652"/>
    </source>
</evidence>
<protein>
    <recommendedName>
        <fullName evidence="1">DUF6593 domain-containing protein</fullName>
    </recommendedName>
</protein>
<dbReference type="Pfam" id="PF20236">
    <property type="entry name" value="DUF6593"/>
    <property type="match status" value="1"/>
</dbReference>